<evidence type="ECO:0000256" key="1">
    <source>
        <dbReference type="ARBA" id="ARBA00001933"/>
    </source>
</evidence>
<dbReference type="GO" id="GO:0019450">
    <property type="term" value="P:L-cysteine catabolic process to pyruvate"/>
    <property type="evidence" value="ECO:0007669"/>
    <property type="project" value="TreeGrafter"/>
</dbReference>
<organism evidence="7 8">
    <name type="scientific">Cupriavidus necator</name>
    <name type="common">Alcaligenes eutrophus</name>
    <name type="synonym">Ralstonia eutropha</name>
    <dbReference type="NCBI Taxonomy" id="106590"/>
    <lineage>
        <taxon>Bacteria</taxon>
        <taxon>Pseudomonadati</taxon>
        <taxon>Pseudomonadota</taxon>
        <taxon>Betaproteobacteria</taxon>
        <taxon>Burkholderiales</taxon>
        <taxon>Burkholderiaceae</taxon>
        <taxon>Cupriavidus</taxon>
    </lineage>
</organism>
<comment type="catalytic activity">
    <reaction evidence="5">
        <text>L,L-cystathionine + H2O = L-homocysteine + pyruvate + NH4(+)</text>
        <dbReference type="Rhea" id="RHEA:13965"/>
        <dbReference type="ChEBI" id="CHEBI:15361"/>
        <dbReference type="ChEBI" id="CHEBI:15377"/>
        <dbReference type="ChEBI" id="CHEBI:28938"/>
        <dbReference type="ChEBI" id="CHEBI:58161"/>
        <dbReference type="ChEBI" id="CHEBI:58199"/>
    </reaction>
</comment>
<accession>A0A2P1DV36</accession>
<dbReference type="InterPro" id="IPR015424">
    <property type="entry name" value="PyrdxlP-dep_Trfase"/>
</dbReference>
<dbReference type="SUPFAM" id="SSF53383">
    <property type="entry name" value="PLP-dependent transferases"/>
    <property type="match status" value="1"/>
</dbReference>
<dbReference type="Gene3D" id="3.40.640.10">
    <property type="entry name" value="Type I PLP-dependent aspartate aminotransferase-like (Major domain)"/>
    <property type="match status" value="1"/>
</dbReference>
<evidence type="ECO:0000256" key="6">
    <source>
        <dbReference type="RuleBase" id="RU362118"/>
    </source>
</evidence>
<evidence type="ECO:0000313" key="7">
    <source>
        <dbReference type="EMBL" id="AVK72234.1"/>
    </source>
</evidence>
<dbReference type="GO" id="GO:0019346">
    <property type="term" value="P:transsulfuration"/>
    <property type="evidence" value="ECO:0007669"/>
    <property type="project" value="InterPro"/>
</dbReference>
<protein>
    <submittedName>
        <fullName evidence="7">Cystathionine beta-lyase</fullName>
    </submittedName>
</protein>
<dbReference type="RefSeq" id="WP_078199053.1">
    <property type="nucleotide sequence ID" value="NZ_CP017758.1"/>
</dbReference>
<keyword evidence="3 6" id="KW-0663">Pyridoxal phosphate</keyword>
<dbReference type="Pfam" id="PF01053">
    <property type="entry name" value="Cys_Met_Meta_PP"/>
    <property type="match status" value="1"/>
</dbReference>
<dbReference type="EMBL" id="CP017758">
    <property type="protein sequence ID" value="AVK72234.1"/>
    <property type="molecule type" value="Genomic_DNA"/>
</dbReference>
<evidence type="ECO:0000256" key="4">
    <source>
        <dbReference type="ARBA" id="ARBA00023239"/>
    </source>
</evidence>
<evidence type="ECO:0000256" key="2">
    <source>
        <dbReference type="ARBA" id="ARBA00009077"/>
    </source>
</evidence>
<evidence type="ECO:0000256" key="5">
    <source>
        <dbReference type="ARBA" id="ARBA00047517"/>
    </source>
</evidence>
<dbReference type="PANTHER" id="PTHR43500">
    <property type="entry name" value="CYSTATHIONINE BETA-LYASE-RELATED"/>
    <property type="match status" value="1"/>
</dbReference>
<dbReference type="InterPro" id="IPR006233">
    <property type="entry name" value="Cys_b_lyase_bac"/>
</dbReference>
<name>A0A2P1DV36_CUPNE</name>
<dbReference type="OrthoDB" id="9805807at2"/>
<dbReference type="GO" id="GO:0047804">
    <property type="term" value="F:cysteine-S-conjugate beta-lyase activity"/>
    <property type="evidence" value="ECO:0007669"/>
    <property type="project" value="InterPro"/>
</dbReference>
<evidence type="ECO:0000313" key="8">
    <source>
        <dbReference type="Proteomes" id="UP000189627"/>
    </source>
</evidence>
<dbReference type="GO" id="GO:0030170">
    <property type="term" value="F:pyridoxal phosphate binding"/>
    <property type="evidence" value="ECO:0007669"/>
    <property type="project" value="InterPro"/>
</dbReference>
<dbReference type="Proteomes" id="UP000189627">
    <property type="component" value="Chromosome 2"/>
</dbReference>
<dbReference type="KEGG" id="cuh:BJN34_22270"/>
<gene>
    <name evidence="7" type="ORF">BJN34_22270</name>
</gene>
<comment type="similarity">
    <text evidence="2 6">Belongs to the trans-sulfuration enzymes family.</text>
</comment>
<dbReference type="InterPro" id="IPR000277">
    <property type="entry name" value="Cys/Met-Metab_PyrdxlP-dep_enz"/>
</dbReference>
<dbReference type="InterPro" id="IPR015421">
    <property type="entry name" value="PyrdxlP-dep_Trfase_major"/>
</dbReference>
<comment type="cofactor">
    <cofactor evidence="1 6">
        <name>pyridoxal 5'-phosphate</name>
        <dbReference type="ChEBI" id="CHEBI:597326"/>
    </cofactor>
</comment>
<sequence length="201" mass="21555">MQNKTCPTGIDTILSHAGSSPDDHHGFVNPPVYRGSTVVFPDVETMTRGAQRYQYGRLGNPNTAALCDAISTLEGAEGSVLCPSGLSACITAILTAVGANGHILMPDSVYGPVRHFCNTAAHRFGIETTYYDPRIGVGIESLFRPNTMAVYTESPGSHTLELQDIPAIAEVAHRRGALVIMDNTWATPLYFKAMLIKSSDS</sequence>
<reference evidence="8" key="1">
    <citation type="submission" date="2017-02" db="EMBL/GenBank/DDBJ databases">
        <title>Complete genome sequence of Cupriavidus necator strain NH9, a 3-chlorobenzoate degrader.</title>
        <authorList>
            <person name="Moriuchi R."/>
            <person name="Dohra H."/>
            <person name="Ogawa N."/>
        </authorList>
    </citation>
    <scope>NUCLEOTIDE SEQUENCE [LARGE SCALE GENOMIC DNA]</scope>
    <source>
        <strain evidence="8">NH9</strain>
    </source>
</reference>
<keyword evidence="4 7" id="KW-0456">Lyase</keyword>
<evidence type="ECO:0000256" key="3">
    <source>
        <dbReference type="ARBA" id="ARBA00022898"/>
    </source>
</evidence>
<proteinExistence type="inferred from homology"/>
<dbReference type="PANTHER" id="PTHR43500:SF1">
    <property type="entry name" value="CYSTATHIONINE BETA-LYASE-RELATED"/>
    <property type="match status" value="1"/>
</dbReference>
<dbReference type="AlphaFoldDB" id="A0A2P1DV36"/>